<sequence>MKLNEPYRTRQIRFLDLWTIGDFRIKAYTISYRNTALDPSLIAAARSTAQQRLEQSAPESNHYNVGFVGIHEGRDGNFVFVDWWADENELHHHVYVSAAATPAALEYRTPTGLSACAWDLRVICHERDQWVEAVPKGYPEPNINAYLDTRLETDA</sequence>
<dbReference type="Proteomes" id="UP000235015">
    <property type="component" value="Unassembled WGS sequence"/>
</dbReference>
<dbReference type="RefSeq" id="WP_273439678.1">
    <property type="nucleotide sequence ID" value="NZ_PKUN01000021.1"/>
</dbReference>
<accession>A0A2N6CV79</accession>
<dbReference type="EMBL" id="PKUN01000021">
    <property type="protein sequence ID" value="PLX61104.1"/>
    <property type="molecule type" value="Genomic_DNA"/>
</dbReference>
<protein>
    <submittedName>
        <fullName evidence="1">Isochorismatase</fullName>
    </submittedName>
</protein>
<comment type="caution">
    <text evidence="1">The sequence shown here is derived from an EMBL/GenBank/DDBJ whole genome shotgun (WGS) entry which is preliminary data.</text>
</comment>
<reference evidence="1 2" key="1">
    <citation type="submission" date="2017-11" db="EMBL/GenBank/DDBJ databases">
        <title>Genome-resolved metagenomics identifies genetic mobility, metabolic interactions, and unexpected diversity in perchlorate-reducing communities.</title>
        <authorList>
            <person name="Barnum T.P."/>
            <person name="Figueroa I.A."/>
            <person name="Carlstrom C.I."/>
            <person name="Lucas L.N."/>
            <person name="Engelbrektson A.L."/>
            <person name="Coates J.D."/>
        </authorList>
    </citation>
    <scope>NUCLEOTIDE SEQUENCE [LARGE SCALE GENOMIC DNA]</scope>
    <source>
        <strain evidence="1">BM301</strain>
    </source>
</reference>
<dbReference type="AlphaFoldDB" id="A0A2N6CV79"/>
<proteinExistence type="predicted"/>
<evidence type="ECO:0000313" key="1">
    <source>
        <dbReference type="EMBL" id="PLX61104.1"/>
    </source>
</evidence>
<organism evidence="1 2">
    <name type="scientific">Sedimenticola selenatireducens</name>
    <dbReference type="NCBI Taxonomy" id="191960"/>
    <lineage>
        <taxon>Bacteria</taxon>
        <taxon>Pseudomonadati</taxon>
        <taxon>Pseudomonadota</taxon>
        <taxon>Gammaproteobacteria</taxon>
        <taxon>Chromatiales</taxon>
        <taxon>Sedimenticolaceae</taxon>
        <taxon>Sedimenticola</taxon>
    </lineage>
</organism>
<gene>
    <name evidence="1" type="ORF">C0630_11930</name>
</gene>
<name>A0A2N6CV79_9GAMM</name>
<evidence type="ECO:0000313" key="2">
    <source>
        <dbReference type="Proteomes" id="UP000235015"/>
    </source>
</evidence>